<feature type="region of interest" description="Disordered" evidence="2">
    <location>
        <begin position="983"/>
        <end position="1004"/>
    </location>
</feature>
<dbReference type="Pfam" id="PF16403">
    <property type="entry name" value="Bact_surface_Ig-like"/>
    <property type="match status" value="3"/>
</dbReference>
<keyword evidence="3" id="KW-0472">Membrane</keyword>
<sequence length="1037" mass="111755">MKAKIKWRMSIMLVISLVLSTVFSGSYAIVYAKDNVQNETEQENVNETTDNNILSTEPDIISSDSEMIEKNNKIVNEELALSDSVIYVAQQSVGLANGESAENALSFTDAMTQAQDGDSFILVGEVQLPKDWHSPAYNITISGENKDTSILRMAKGSTAKENTASITLESDLTLDNLMLEVEPSGSQYLLSMFVIVANTHRLVIGSGVQTNEDTSKYSGAIFGGGYYEDVIGNTYIENNGTLLVTKIYGGGVDSDVTGNTNVIVTGTCTQIFGGGLSVYKSQNPANVVGNTNITIQNAQLTSKPHIYGGGDGSNANAIVTGNVTINHDTVKDSGKNIYGAGIARKGDAYVGGNVNITVKNYDMSKNNTTIYGAGSGSFTNSKSAGVKGNVSITYENGNFGDIYGAGEEKANVDGTTEITLRNIDGTPNVYGGGKGNEDNKVVSQKAVTINLLNTRVRLHTQGKYAQVKGLVTVNLYGGGADRNIDSVGSDLYNRMATSGTKNEYDKSYKANVNVVEGINTITTIHDFDNVNITNGSLLEHVREYNGSATSTNGPREIFNNVQNVTIGTTGTLDLLGDNTILGNFNSAGNLTTMAGAKLIVEKTVSSSTGASYTSSNAQESYEQSYAFLQTKQDTTPVSQFASTDTAFFVDNRSVNLSNGIQREWYLNVHAYDVIFEENGGTEVADLNDVKYGTKITEPQTTKVGYQLIGWYKESALENLWDFNKDIVETDLTLYAQWNAIPVIDAKNQTLIVGDVFNPLKDVTAFDKEDGDLTGKIEILKNEVDTSKAGTYSATYKVTDSKGASTTKTIYVTVNPKIEELNHVPTINAKNKTLTVGDTFDSLKDVTAFDKEDGDLTRKIEILKNEVDTSKAGTYSATYKVTDSKGASTTKTIYVTVNPKIEELNHVPTINAKNKTLTVGDTFDSLKDVTAFDKEDGDLTRKIEILKNEVDTSKAGTYSATYKVTDSKGASTTKTIKVTVKEKVPVNPHKPEKPDTTDKAPKTGDQTNTGLFTVLLSMSALGIAVLTVLKKKKALEHK</sequence>
<evidence type="ECO:0000256" key="3">
    <source>
        <dbReference type="SAM" id="Phobius"/>
    </source>
</evidence>
<protein>
    <submittedName>
        <fullName evidence="5">DUF5011 domain-containing protein</fullName>
    </submittedName>
</protein>
<dbReference type="NCBIfam" id="TIGR01167">
    <property type="entry name" value="LPXTG_anchor"/>
    <property type="match status" value="1"/>
</dbReference>
<reference evidence="5" key="1">
    <citation type="submission" date="2022-07" db="EMBL/GenBank/DDBJ databases">
        <title>Faecal culturing of patients with breast cancer.</title>
        <authorList>
            <person name="Teng N.M.Y."/>
            <person name="Kiu R."/>
            <person name="Evans R."/>
            <person name="Baker D.J."/>
            <person name="Zenner C."/>
            <person name="Robinson S.D."/>
            <person name="Hall L.J."/>
        </authorList>
    </citation>
    <scope>NUCLEOTIDE SEQUENCE</scope>
    <source>
        <strain evidence="5">LH1062</strain>
    </source>
</reference>
<comment type="subcellular location">
    <subcellularLocation>
        <location evidence="1">Cell envelope</location>
    </subcellularLocation>
</comment>
<organism evidence="5 6">
    <name type="scientific">Allocoprobacillus halotolerans</name>
    <dbReference type="NCBI Taxonomy" id="2944914"/>
    <lineage>
        <taxon>Bacteria</taxon>
        <taxon>Bacillati</taxon>
        <taxon>Bacillota</taxon>
        <taxon>Erysipelotrichia</taxon>
        <taxon>Erysipelotrichales</taxon>
        <taxon>Erysipelotrichaceae</taxon>
        <taxon>Allocoprobacillus</taxon>
    </lineage>
</organism>
<name>A0ABY5HXW8_9FIRM</name>
<feature type="compositionally biased region" description="Basic and acidic residues" evidence="2">
    <location>
        <begin position="983"/>
        <end position="1001"/>
    </location>
</feature>
<evidence type="ECO:0000313" key="5">
    <source>
        <dbReference type="EMBL" id="UTY37896.1"/>
    </source>
</evidence>
<dbReference type="InterPro" id="IPR013378">
    <property type="entry name" value="InlB-like_B-rpt"/>
</dbReference>
<gene>
    <name evidence="5" type="ORF">NMU03_09205</name>
</gene>
<evidence type="ECO:0000259" key="4">
    <source>
        <dbReference type="Pfam" id="PF16403"/>
    </source>
</evidence>
<keyword evidence="3" id="KW-1133">Transmembrane helix</keyword>
<dbReference type="Gene3D" id="2.60.40.4270">
    <property type="entry name" value="Listeria-Bacteroides repeat domain"/>
    <property type="match status" value="1"/>
</dbReference>
<evidence type="ECO:0000256" key="1">
    <source>
        <dbReference type="ARBA" id="ARBA00004196"/>
    </source>
</evidence>
<proteinExistence type="predicted"/>
<accession>A0ABY5HXW8</accession>
<dbReference type="Pfam" id="PF09479">
    <property type="entry name" value="Flg_new"/>
    <property type="match status" value="1"/>
</dbReference>
<feature type="transmembrane region" description="Helical" evidence="3">
    <location>
        <begin position="1009"/>
        <end position="1028"/>
    </location>
</feature>
<feature type="domain" description="Pesticidal crystal protein Cry22Aa Ig-like" evidence="4">
    <location>
        <begin position="830"/>
        <end position="896"/>
    </location>
</feature>
<keyword evidence="3" id="KW-0812">Transmembrane</keyword>
<evidence type="ECO:0000256" key="2">
    <source>
        <dbReference type="SAM" id="MobiDB-lite"/>
    </source>
</evidence>
<dbReference type="RefSeq" id="WP_290137851.1">
    <property type="nucleotide sequence ID" value="NZ_CP101620.1"/>
</dbReference>
<dbReference type="InterPro" id="IPR042229">
    <property type="entry name" value="Listeria/Bacterioides_rpt_sf"/>
</dbReference>
<evidence type="ECO:0000313" key="6">
    <source>
        <dbReference type="Proteomes" id="UP001060112"/>
    </source>
</evidence>
<keyword evidence="6" id="KW-1185">Reference proteome</keyword>
<dbReference type="EMBL" id="CP101620">
    <property type="protein sequence ID" value="UTY37896.1"/>
    <property type="molecule type" value="Genomic_DNA"/>
</dbReference>
<feature type="domain" description="Pesticidal crystal protein Cry22Aa Ig-like" evidence="4">
    <location>
        <begin position="913"/>
        <end position="979"/>
    </location>
</feature>
<dbReference type="Proteomes" id="UP001060112">
    <property type="component" value="Chromosome"/>
</dbReference>
<dbReference type="Gene3D" id="2.60.40.10">
    <property type="entry name" value="Immunoglobulins"/>
    <property type="match status" value="3"/>
</dbReference>
<feature type="domain" description="Pesticidal crystal protein Cry22Aa Ig-like" evidence="4">
    <location>
        <begin position="746"/>
        <end position="813"/>
    </location>
</feature>
<dbReference type="InterPro" id="IPR013783">
    <property type="entry name" value="Ig-like_fold"/>
</dbReference>
<dbReference type="InterPro" id="IPR032179">
    <property type="entry name" value="Cry22Aa_Ig-like"/>
</dbReference>